<dbReference type="CDD" id="cd18622">
    <property type="entry name" value="GH32_Inu-like"/>
    <property type="match status" value="1"/>
</dbReference>
<proteinExistence type="inferred from homology"/>
<dbReference type="PANTHER" id="PTHR42800:SF1">
    <property type="entry name" value="EXOINULINASE INUD (AFU_ORTHOLOGUE AFUA_5G00480)"/>
    <property type="match status" value="1"/>
</dbReference>
<dbReference type="SMART" id="SM00640">
    <property type="entry name" value="Glyco_32"/>
    <property type="match status" value="1"/>
</dbReference>
<evidence type="ECO:0000259" key="6">
    <source>
        <dbReference type="Pfam" id="PF00251"/>
    </source>
</evidence>
<reference evidence="9" key="1">
    <citation type="submission" date="2016-10" db="EMBL/GenBank/DDBJ databases">
        <authorList>
            <person name="Varghese N."/>
            <person name="Submissions S."/>
        </authorList>
    </citation>
    <scope>NUCLEOTIDE SEQUENCE [LARGE SCALE GENOMIC DNA]</scope>
    <source>
        <strain evidence="9">GAS106B</strain>
    </source>
</reference>
<comment type="similarity">
    <text evidence="1 4">Belongs to the glycosyl hydrolase 32 family.</text>
</comment>
<name>A0A1H1A074_9BURK</name>
<dbReference type="InterPro" id="IPR013148">
    <property type="entry name" value="Glyco_hydro_32_N"/>
</dbReference>
<evidence type="ECO:0000256" key="4">
    <source>
        <dbReference type="RuleBase" id="RU362110"/>
    </source>
</evidence>
<dbReference type="InterPro" id="IPR001362">
    <property type="entry name" value="Glyco_hydro_32"/>
</dbReference>
<organism evidence="8 9">
    <name type="scientific">Paraburkholderia fungorum</name>
    <dbReference type="NCBI Taxonomy" id="134537"/>
    <lineage>
        <taxon>Bacteria</taxon>
        <taxon>Pseudomonadati</taxon>
        <taxon>Pseudomonadota</taxon>
        <taxon>Betaproteobacteria</taxon>
        <taxon>Burkholderiales</taxon>
        <taxon>Burkholderiaceae</taxon>
        <taxon>Paraburkholderia</taxon>
    </lineage>
</organism>
<protein>
    <submittedName>
        <fullName evidence="8">Fructan beta-fructosidase</fullName>
    </submittedName>
</protein>
<dbReference type="Proteomes" id="UP000183487">
    <property type="component" value="Unassembled WGS sequence"/>
</dbReference>
<dbReference type="InterPro" id="IPR013320">
    <property type="entry name" value="ConA-like_dom_sf"/>
</dbReference>
<feature type="domain" description="Glycosyl hydrolase family 32 C-terminal" evidence="7">
    <location>
        <begin position="371"/>
        <end position="505"/>
    </location>
</feature>
<dbReference type="InterPro" id="IPR023296">
    <property type="entry name" value="Glyco_hydro_beta-prop_sf"/>
</dbReference>
<dbReference type="GO" id="GO:0005737">
    <property type="term" value="C:cytoplasm"/>
    <property type="evidence" value="ECO:0007669"/>
    <property type="project" value="TreeGrafter"/>
</dbReference>
<gene>
    <name evidence="8" type="ORF">SAMN05443245_0945</name>
</gene>
<feature type="signal peptide" evidence="5">
    <location>
        <begin position="1"/>
        <end position="21"/>
    </location>
</feature>
<evidence type="ECO:0000256" key="3">
    <source>
        <dbReference type="ARBA" id="ARBA00023295"/>
    </source>
</evidence>
<dbReference type="PROSITE" id="PS00609">
    <property type="entry name" value="GLYCOSYL_HYDROL_F32"/>
    <property type="match status" value="1"/>
</dbReference>
<feature type="chain" id="PRO_5010216263" evidence="5">
    <location>
        <begin position="22"/>
        <end position="520"/>
    </location>
</feature>
<evidence type="ECO:0000259" key="7">
    <source>
        <dbReference type="Pfam" id="PF08244"/>
    </source>
</evidence>
<dbReference type="Gene3D" id="2.115.10.20">
    <property type="entry name" value="Glycosyl hydrolase domain, family 43"/>
    <property type="match status" value="1"/>
</dbReference>
<feature type="domain" description="Glycosyl hydrolase family 32 N-terminal" evidence="6">
    <location>
        <begin position="29"/>
        <end position="362"/>
    </location>
</feature>
<dbReference type="SUPFAM" id="SSF49899">
    <property type="entry name" value="Concanavalin A-like lectins/glucanases"/>
    <property type="match status" value="1"/>
</dbReference>
<dbReference type="Pfam" id="PF00251">
    <property type="entry name" value="Glyco_hydro_32N"/>
    <property type="match status" value="1"/>
</dbReference>
<dbReference type="OrthoDB" id="9801455at2"/>
<sequence length="520" mass="57875">MKKLLAIAFLGLSLFSSITPAAQDRPDYHFTPHSGWINDPNGLIESGGVYHLFYQFYDGGWALKDGRFKSSTEWGPMHWGHATSTDLVHWHQMPIALYPDKKIGTSEVQGMIFSGSVVLDRDNTSGLGSKQRPPMVAVYTEADTFGPGSGQRQAIAYSVDNGTVWKKYAGNPVLPYNNTETFRDPQVFWFGAANKWVMVISCGDRVCFYNSPDLKHWAEVGDFGKAEVGVGVPWECPDLFPLQVTHDGKTETKWVLVVSVQHGAPTGSFGTRYFVGDFDGKTFKNSALPSDVKWLDYGSDYYAGRTWTPSRSDLKHRIALGWMANWSYAKTLPTTRYRGSMTVPRELSLQYDGSGYYLAQRPVPSVQKRLNSHKIDVRIDDSHKSQSITTGTVAQINVDFKITPGSNKLEFELFKTGQQQVSIAYDVTKSEISVDRRNYAGYRFKTDDSPQSAHVVPQNGHLTIQALLDRNSVELFVNDGRVTFTNLIYPEDTLTQTSVISATGSRLPVSPAQKSSALAP</sequence>
<evidence type="ECO:0000256" key="1">
    <source>
        <dbReference type="ARBA" id="ARBA00009902"/>
    </source>
</evidence>
<dbReference type="GO" id="GO:0005987">
    <property type="term" value="P:sucrose catabolic process"/>
    <property type="evidence" value="ECO:0007669"/>
    <property type="project" value="TreeGrafter"/>
</dbReference>
<dbReference type="Gene3D" id="2.60.120.560">
    <property type="entry name" value="Exo-inulinase, domain 1"/>
    <property type="match status" value="1"/>
</dbReference>
<dbReference type="SUPFAM" id="SSF75005">
    <property type="entry name" value="Arabinanase/levansucrase/invertase"/>
    <property type="match status" value="1"/>
</dbReference>
<dbReference type="InterPro" id="IPR018053">
    <property type="entry name" value="Glyco_hydro_32_AS"/>
</dbReference>
<evidence type="ECO:0000313" key="9">
    <source>
        <dbReference type="Proteomes" id="UP000183487"/>
    </source>
</evidence>
<keyword evidence="3 4" id="KW-0326">Glycosidase</keyword>
<keyword evidence="9" id="KW-1185">Reference proteome</keyword>
<evidence type="ECO:0000256" key="5">
    <source>
        <dbReference type="SAM" id="SignalP"/>
    </source>
</evidence>
<dbReference type="PANTHER" id="PTHR42800">
    <property type="entry name" value="EXOINULINASE INUD (AFU_ORTHOLOGUE AFUA_5G00480)"/>
    <property type="match status" value="1"/>
</dbReference>
<keyword evidence="2 4" id="KW-0378">Hydrolase</keyword>
<dbReference type="Pfam" id="PF08244">
    <property type="entry name" value="Glyco_hydro_32C"/>
    <property type="match status" value="1"/>
</dbReference>
<evidence type="ECO:0000313" key="8">
    <source>
        <dbReference type="EMBL" id="SDQ33043.1"/>
    </source>
</evidence>
<dbReference type="RefSeq" id="WP_074763235.1">
    <property type="nucleotide sequence ID" value="NZ_FNKP01000001.1"/>
</dbReference>
<dbReference type="EMBL" id="FNKP01000001">
    <property type="protein sequence ID" value="SDQ33043.1"/>
    <property type="molecule type" value="Genomic_DNA"/>
</dbReference>
<dbReference type="GO" id="GO:0004575">
    <property type="term" value="F:sucrose alpha-glucosidase activity"/>
    <property type="evidence" value="ECO:0007669"/>
    <property type="project" value="TreeGrafter"/>
</dbReference>
<evidence type="ECO:0000256" key="2">
    <source>
        <dbReference type="ARBA" id="ARBA00022801"/>
    </source>
</evidence>
<accession>A0A1H1A074</accession>
<keyword evidence="5" id="KW-0732">Signal</keyword>
<dbReference type="InterPro" id="IPR013189">
    <property type="entry name" value="Glyco_hydro_32_C"/>
</dbReference>
<dbReference type="AlphaFoldDB" id="A0A1H1A074"/>